<dbReference type="OrthoDB" id="5523221at2"/>
<name>A0A6N7Q3I4_9BACT</name>
<gene>
    <name evidence="1" type="ORF">GF068_42765</name>
</gene>
<evidence type="ECO:0000313" key="2">
    <source>
        <dbReference type="Proteomes" id="UP000440224"/>
    </source>
</evidence>
<protein>
    <submittedName>
        <fullName evidence="1">Uncharacterized protein</fullName>
    </submittedName>
</protein>
<dbReference type="Proteomes" id="UP000440224">
    <property type="component" value="Unassembled WGS sequence"/>
</dbReference>
<dbReference type="AlphaFoldDB" id="A0A6N7Q3I4"/>
<organism evidence="1 2">
    <name type="scientific">Polyangium spumosum</name>
    <dbReference type="NCBI Taxonomy" id="889282"/>
    <lineage>
        <taxon>Bacteria</taxon>
        <taxon>Pseudomonadati</taxon>
        <taxon>Myxococcota</taxon>
        <taxon>Polyangia</taxon>
        <taxon>Polyangiales</taxon>
        <taxon>Polyangiaceae</taxon>
        <taxon>Polyangium</taxon>
    </lineage>
</organism>
<dbReference type="EMBL" id="WJIE01000040">
    <property type="protein sequence ID" value="MRG98589.1"/>
    <property type="molecule type" value="Genomic_DNA"/>
</dbReference>
<comment type="caution">
    <text evidence="1">The sequence shown here is derived from an EMBL/GenBank/DDBJ whole genome shotgun (WGS) entry which is preliminary data.</text>
</comment>
<proteinExistence type="predicted"/>
<reference evidence="1 2" key="1">
    <citation type="submission" date="2019-10" db="EMBL/GenBank/DDBJ databases">
        <title>A soil myxobacterium in the family Polyangiaceae.</title>
        <authorList>
            <person name="Li Y."/>
            <person name="Wang J."/>
        </authorList>
    </citation>
    <scope>NUCLEOTIDE SEQUENCE [LARGE SCALE GENOMIC DNA]</scope>
    <source>
        <strain evidence="1 2">DSM 14734</strain>
    </source>
</reference>
<evidence type="ECO:0000313" key="1">
    <source>
        <dbReference type="EMBL" id="MRG98589.1"/>
    </source>
</evidence>
<accession>A0A6N7Q3I4</accession>
<keyword evidence="2" id="KW-1185">Reference proteome</keyword>
<sequence>MALIRRGMPCALCRAPLLEGQPIFATSGVWLPPEDPLHRYCDAAMHWSCYAAWPQRPRFARVHVEAWVKGDDQDIWSAAVHLDDVVFVTRSLQSNRISVLLFETGTGHVVTVENWEAWLGGGVADAYAGLHPLLDAALAEARARLSRALPTVAAIEAAVSPRKRALVAEEWERGLRQQAEMKRYDDALDVMAEAAAREGLACPQCRVVRNDYKLSHKNREKRYLQCRRCGHRFGPDGPVLR</sequence>
<dbReference type="RefSeq" id="WP_153825356.1">
    <property type="nucleotide sequence ID" value="NZ_WJIE01000040.1"/>
</dbReference>